<feature type="chain" id="PRO_5029886167" evidence="1">
    <location>
        <begin position="21"/>
        <end position="179"/>
    </location>
</feature>
<proteinExistence type="predicted"/>
<accession>A0A7J6S501</accession>
<organism evidence="2 3">
    <name type="scientific">Perkinsus olseni</name>
    <name type="common">Perkinsus atlanticus</name>
    <dbReference type="NCBI Taxonomy" id="32597"/>
    <lineage>
        <taxon>Eukaryota</taxon>
        <taxon>Sar</taxon>
        <taxon>Alveolata</taxon>
        <taxon>Perkinsozoa</taxon>
        <taxon>Perkinsea</taxon>
        <taxon>Perkinsida</taxon>
        <taxon>Perkinsidae</taxon>
        <taxon>Perkinsus</taxon>
    </lineage>
</organism>
<evidence type="ECO:0000313" key="3">
    <source>
        <dbReference type="Proteomes" id="UP000553632"/>
    </source>
</evidence>
<evidence type="ECO:0000313" key="2">
    <source>
        <dbReference type="EMBL" id="KAF4728024.1"/>
    </source>
</evidence>
<keyword evidence="3" id="KW-1185">Reference proteome</keyword>
<comment type="caution">
    <text evidence="2">The sequence shown here is derived from an EMBL/GenBank/DDBJ whole genome shotgun (WGS) entry which is preliminary data.</text>
</comment>
<protein>
    <submittedName>
        <fullName evidence="2">Uncharacterized protein</fullName>
    </submittedName>
</protein>
<feature type="signal peptide" evidence="1">
    <location>
        <begin position="1"/>
        <end position="20"/>
    </location>
</feature>
<dbReference type="EMBL" id="JABANO010020717">
    <property type="protein sequence ID" value="KAF4728024.1"/>
    <property type="molecule type" value="Genomic_DNA"/>
</dbReference>
<name>A0A7J6S501_PEROL</name>
<reference evidence="2 3" key="1">
    <citation type="submission" date="2020-04" db="EMBL/GenBank/DDBJ databases">
        <title>Perkinsus olseni comparative genomics.</title>
        <authorList>
            <person name="Bogema D.R."/>
        </authorList>
    </citation>
    <scope>NUCLEOTIDE SEQUENCE [LARGE SCALE GENOMIC DNA]</scope>
    <source>
        <strain evidence="2 3">ATCC PRA-207</strain>
    </source>
</reference>
<gene>
    <name evidence="2" type="ORF">FOZ63_000739</name>
</gene>
<keyword evidence="1" id="KW-0732">Signal</keyword>
<sequence length="179" mass="19999">MWKAFVTVLLQPTLSSLSEASSSEAQAPTEPLTIPVEEGFVRVNVDGQKIGLFETTRNNLFLDSGYPDLTMLDGHWYEQEYGKDACKEPGAGCYFCPEDHPCDFEEDELPLTRFGDNTTLRSVLRSGLLVLADREAADFDFSVAKSSTGGVRRSRMASSDFPEFRRTRKSMNIETIPRA</sequence>
<dbReference type="AlphaFoldDB" id="A0A7J6S501"/>
<dbReference type="Proteomes" id="UP000553632">
    <property type="component" value="Unassembled WGS sequence"/>
</dbReference>
<evidence type="ECO:0000256" key="1">
    <source>
        <dbReference type="SAM" id="SignalP"/>
    </source>
</evidence>